<name>A0ABV7Z7L8_9DEIO</name>
<keyword evidence="3" id="KW-1185">Reference proteome</keyword>
<sequence>MTSDHLRGERMNNLDPSELPRPTREHILLGKQAFAAQGQVTEAALHKLLHTFPDNTVTAEIYLKVVAINQIYGTGILAVQPVAERIQAAVIDADLRAGDPGVVHRIDRLQFVTAKGKEIDRSIYSFATKYCAHHQPEHYPIYDGIVSTKLLAYDQRDNFNSYRLKYADLRDYVKFKEVVLQFRAHYGLTAFSLRDIDQFLWILGKGLLPALPSATSPRSP</sequence>
<comment type="caution">
    <text evidence="2">The sequence shown here is derived from an EMBL/GenBank/DDBJ whole genome shotgun (WGS) entry which is preliminary data.</text>
</comment>
<feature type="region of interest" description="Disordered" evidence="1">
    <location>
        <begin position="1"/>
        <end position="21"/>
    </location>
</feature>
<reference evidence="3" key="1">
    <citation type="journal article" date="2019" name="Int. J. Syst. Evol. Microbiol.">
        <title>The Global Catalogue of Microorganisms (GCM) 10K type strain sequencing project: providing services to taxonomists for standard genome sequencing and annotation.</title>
        <authorList>
            <consortium name="The Broad Institute Genomics Platform"/>
            <consortium name="The Broad Institute Genome Sequencing Center for Infectious Disease"/>
            <person name="Wu L."/>
            <person name="Ma J."/>
        </authorList>
    </citation>
    <scope>NUCLEOTIDE SEQUENCE [LARGE SCALE GENOMIC DNA]</scope>
    <source>
        <strain evidence="3">CCTCC AB 2017081</strain>
    </source>
</reference>
<proteinExistence type="predicted"/>
<organism evidence="2 3">
    <name type="scientific">Deinococcus rufus</name>
    <dbReference type="NCBI Taxonomy" id="2136097"/>
    <lineage>
        <taxon>Bacteria</taxon>
        <taxon>Thermotogati</taxon>
        <taxon>Deinococcota</taxon>
        <taxon>Deinococci</taxon>
        <taxon>Deinococcales</taxon>
        <taxon>Deinococcaceae</taxon>
        <taxon>Deinococcus</taxon>
    </lineage>
</organism>
<dbReference type="Proteomes" id="UP001595803">
    <property type="component" value="Unassembled WGS sequence"/>
</dbReference>
<accession>A0ABV7Z7L8</accession>
<gene>
    <name evidence="2" type="ORF">ACFOSB_10730</name>
</gene>
<evidence type="ECO:0000313" key="3">
    <source>
        <dbReference type="Proteomes" id="UP001595803"/>
    </source>
</evidence>
<dbReference type="RefSeq" id="WP_322472735.1">
    <property type="nucleotide sequence ID" value="NZ_JBHRZG010000010.1"/>
</dbReference>
<dbReference type="EMBL" id="JBHRZG010000010">
    <property type="protein sequence ID" value="MFC3833333.1"/>
    <property type="molecule type" value="Genomic_DNA"/>
</dbReference>
<evidence type="ECO:0000313" key="2">
    <source>
        <dbReference type="EMBL" id="MFC3833333.1"/>
    </source>
</evidence>
<evidence type="ECO:0000256" key="1">
    <source>
        <dbReference type="SAM" id="MobiDB-lite"/>
    </source>
</evidence>
<feature type="compositionally biased region" description="Basic and acidic residues" evidence="1">
    <location>
        <begin position="1"/>
        <end position="12"/>
    </location>
</feature>
<protein>
    <submittedName>
        <fullName evidence="2">Uncharacterized protein</fullName>
    </submittedName>
</protein>